<dbReference type="EMBL" id="AYKF01000114">
    <property type="protein sequence ID" value="ROO25480.1"/>
    <property type="molecule type" value="Genomic_DNA"/>
</dbReference>
<dbReference type="CDD" id="cd04730">
    <property type="entry name" value="NPD_like"/>
    <property type="match status" value="1"/>
</dbReference>
<dbReference type="PANTHER" id="PTHR32332:SF31">
    <property type="entry name" value="2-NITROPROPANE DIOXYGENASE FAMILY, PUTATIVE (AFU_ORTHOLOGUE AFUA_2G09850)-RELATED"/>
    <property type="match status" value="1"/>
</dbReference>
<evidence type="ECO:0000256" key="1">
    <source>
        <dbReference type="ARBA" id="ARBA00022630"/>
    </source>
</evidence>
<accession>A0A423PIR1</accession>
<gene>
    <name evidence="4" type="ORF">SAHL_14405</name>
</gene>
<proteinExistence type="predicted"/>
<reference evidence="4 5" key="1">
    <citation type="submission" date="2013-10" db="EMBL/GenBank/DDBJ databases">
        <title>Salinisphaera halophila YIM 95161 Genome Sequencing.</title>
        <authorList>
            <person name="Lai Q."/>
            <person name="Li C."/>
            <person name="Shao Z."/>
        </authorList>
    </citation>
    <scope>NUCLEOTIDE SEQUENCE [LARGE SCALE GENOMIC DNA]</scope>
    <source>
        <strain evidence="4 5">YIM 95161</strain>
    </source>
</reference>
<dbReference type="Proteomes" id="UP000285123">
    <property type="component" value="Unassembled WGS sequence"/>
</dbReference>
<dbReference type="SUPFAM" id="SSF51412">
    <property type="entry name" value="Inosine monophosphate dehydrogenase (IMPDH)"/>
    <property type="match status" value="1"/>
</dbReference>
<protein>
    <submittedName>
        <fullName evidence="4">Oxidoreductase</fullName>
    </submittedName>
</protein>
<evidence type="ECO:0000256" key="2">
    <source>
        <dbReference type="ARBA" id="ARBA00022643"/>
    </source>
</evidence>
<name>A0A423PIR1_9GAMM</name>
<dbReference type="AlphaFoldDB" id="A0A423PIR1"/>
<evidence type="ECO:0000256" key="3">
    <source>
        <dbReference type="ARBA" id="ARBA00023002"/>
    </source>
</evidence>
<dbReference type="GO" id="GO:0018580">
    <property type="term" value="F:nitronate monooxygenase activity"/>
    <property type="evidence" value="ECO:0007669"/>
    <property type="project" value="InterPro"/>
</dbReference>
<keyword evidence="2" id="KW-0288">FMN</keyword>
<dbReference type="PANTHER" id="PTHR32332">
    <property type="entry name" value="2-NITROPROPANE DIOXYGENASE"/>
    <property type="match status" value="1"/>
</dbReference>
<evidence type="ECO:0000313" key="4">
    <source>
        <dbReference type="EMBL" id="ROO25480.1"/>
    </source>
</evidence>
<keyword evidence="1" id="KW-0285">Flavoprotein</keyword>
<keyword evidence="3" id="KW-0560">Oxidoreductase</keyword>
<dbReference type="OrthoDB" id="9778912at2"/>
<evidence type="ECO:0000313" key="5">
    <source>
        <dbReference type="Proteomes" id="UP000285123"/>
    </source>
</evidence>
<organism evidence="4 5">
    <name type="scientific">Salinisphaera orenii YIM 95161</name>
    <dbReference type="NCBI Taxonomy" id="1051139"/>
    <lineage>
        <taxon>Bacteria</taxon>
        <taxon>Pseudomonadati</taxon>
        <taxon>Pseudomonadota</taxon>
        <taxon>Gammaproteobacteria</taxon>
        <taxon>Salinisphaerales</taxon>
        <taxon>Salinisphaeraceae</taxon>
        <taxon>Salinisphaera</taxon>
    </lineage>
</organism>
<dbReference type="Gene3D" id="3.20.20.70">
    <property type="entry name" value="Aldolase class I"/>
    <property type="match status" value="1"/>
</dbReference>
<comment type="caution">
    <text evidence="4">The sequence shown here is derived from an EMBL/GenBank/DDBJ whole genome shotgun (WGS) entry which is preliminary data.</text>
</comment>
<dbReference type="InterPro" id="IPR004136">
    <property type="entry name" value="NMO"/>
</dbReference>
<dbReference type="Pfam" id="PF03060">
    <property type="entry name" value="NMO"/>
    <property type="match status" value="2"/>
</dbReference>
<dbReference type="InterPro" id="IPR013785">
    <property type="entry name" value="Aldolase_TIM"/>
</dbReference>
<sequence>MYGALKELLGIEHPILLAPMGNVSGGALAAAVSHAGGLGLIGAGYGDADWLDREFQKAGEARIGVGFITWALARNASLLDLALAYEPEAVMFSFGDCTPFLPAVRKAGAKIICQVQTLAQARGAAAAGADLIVAQGAEAGGHGGTRSTLTLVPAVVDAVAPTPVVAAGGIADGRGLAAVCMLGASGALIGTRFFASEEALGHANAKRCIVESQGDATVRTRVFDIVRGYPWPVHITGRVPLNRFSEQWHGREDALSADLAHQQIRYREAEAANDTDTTVVFAGEAVDLIDTIEPAAAIVARLASEAYRLMGIPSTSDAKIGSVR</sequence>